<dbReference type="PROSITE" id="PS51892">
    <property type="entry name" value="SUBTILASE"/>
    <property type="match status" value="1"/>
</dbReference>
<dbReference type="InterPro" id="IPR015943">
    <property type="entry name" value="WD40/YVTN_repeat-like_dom_sf"/>
</dbReference>
<dbReference type="SMART" id="SM00409">
    <property type="entry name" value="IG"/>
    <property type="match status" value="2"/>
</dbReference>
<evidence type="ECO:0000259" key="7">
    <source>
        <dbReference type="PROSITE" id="PS50835"/>
    </source>
</evidence>
<feature type="active site" description="Charge relay system" evidence="5">
    <location>
        <position position="416"/>
    </location>
</feature>
<dbReference type="Pfam" id="PF17957">
    <property type="entry name" value="Big_7"/>
    <property type="match status" value="1"/>
</dbReference>
<proteinExistence type="inferred from homology"/>
<dbReference type="Gene3D" id="2.130.10.10">
    <property type="entry name" value="YVTN repeat-like/Quinoprotein amine dehydrogenase"/>
    <property type="match status" value="3"/>
</dbReference>
<dbReference type="PRINTS" id="PR00723">
    <property type="entry name" value="SUBTILISIN"/>
</dbReference>
<dbReference type="InterPro" id="IPR050131">
    <property type="entry name" value="Peptidase_S8_subtilisin-like"/>
</dbReference>
<dbReference type="PANTHER" id="PTHR43806">
    <property type="entry name" value="PEPTIDASE S8"/>
    <property type="match status" value="1"/>
</dbReference>
<dbReference type="RefSeq" id="WP_379708386.1">
    <property type="nucleotide sequence ID" value="NZ_JBHTBS010000001.1"/>
</dbReference>
<dbReference type="InterPro" id="IPR044060">
    <property type="entry name" value="Bacterial_rp_domain"/>
</dbReference>
<dbReference type="Gene3D" id="2.60.40.10">
    <property type="entry name" value="Immunoglobulins"/>
    <property type="match status" value="4"/>
</dbReference>
<dbReference type="SUPFAM" id="SSF48726">
    <property type="entry name" value="Immunoglobulin"/>
    <property type="match status" value="2"/>
</dbReference>
<dbReference type="InterPro" id="IPR013783">
    <property type="entry name" value="Ig-like_fold"/>
</dbReference>
<dbReference type="Pfam" id="PF07679">
    <property type="entry name" value="I-set"/>
    <property type="match status" value="1"/>
</dbReference>
<dbReference type="PROSITE" id="PS00138">
    <property type="entry name" value="SUBTILASE_SER"/>
    <property type="match status" value="1"/>
</dbReference>
<evidence type="ECO:0000256" key="4">
    <source>
        <dbReference type="ARBA" id="ARBA00022825"/>
    </source>
</evidence>
<dbReference type="InterPro" id="IPR003599">
    <property type="entry name" value="Ig_sub"/>
</dbReference>
<name>A0ABW2L2E4_9BACT</name>
<dbReference type="InterPro" id="IPR015500">
    <property type="entry name" value="Peptidase_S8_subtilisin-rel"/>
</dbReference>
<evidence type="ECO:0000256" key="1">
    <source>
        <dbReference type="ARBA" id="ARBA00011073"/>
    </source>
</evidence>
<comment type="similarity">
    <text evidence="1 5">Belongs to the peptidase S8 family.</text>
</comment>
<evidence type="ECO:0000313" key="8">
    <source>
        <dbReference type="EMBL" id="MFC7335858.1"/>
    </source>
</evidence>
<dbReference type="SUPFAM" id="SSF50939">
    <property type="entry name" value="Sialidases"/>
    <property type="match status" value="3"/>
</dbReference>
<keyword evidence="9" id="KW-1185">Reference proteome</keyword>
<dbReference type="InterPro" id="IPR036278">
    <property type="entry name" value="Sialidase_sf"/>
</dbReference>
<dbReference type="CDD" id="cd07473">
    <property type="entry name" value="Peptidases_S8_Subtilisin_like"/>
    <property type="match status" value="1"/>
</dbReference>
<dbReference type="SUPFAM" id="SSF110296">
    <property type="entry name" value="Oligoxyloglucan reducing end-specific cellobiohydrolase"/>
    <property type="match status" value="2"/>
</dbReference>
<keyword evidence="4 5" id="KW-0720">Serine protease</keyword>
<dbReference type="InterPro" id="IPR034204">
    <property type="entry name" value="PfSUB1-like_cat_dom"/>
</dbReference>
<dbReference type="Gene3D" id="3.40.50.200">
    <property type="entry name" value="Peptidase S8/S53 domain"/>
    <property type="match status" value="1"/>
</dbReference>
<reference evidence="9" key="1">
    <citation type="journal article" date="2019" name="Int. J. Syst. Evol. Microbiol.">
        <title>The Global Catalogue of Microorganisms (GCM) 10K type strain sequencing project: providing services to taxonomists for standard genome sequencing and annotation.</title>
        <authorList>
            <consortium name="The Broad Institute Genomics Platform"/>
            <consortium name="The Broad Institute Genome Sequencing Center for Infectious Disease"/>
            <person name="Wu L."/>
            <person name="Ma J."/>
        </authorList>
    </citation>
    <scope>NUCLEOTIDE SEQUENCE [LARGE SCALE GENOMIC DNA]</scope>
    <source>
        <strain evidence="9">CGMCC 4.1467</strain>
    </source>
</reference>
<dbReference type="Pfam" id="PF18998">
    <property type="entry name" value="Flg_new_2"/>
    <property type="match status" value="2"/>
</dbReference>
<dbReference type="InterPro" id="IPR036179">
    <property type="entry name" value="Ig-like_dom_sf"/>
</dbReference>
<dbReference type="PROSITE" id="PS50835">
    <property type="entry name" value="IG_LIKE"/>
    <property type="match status" value="1"/>
</dbReference>
<accession>A0ABW2L2E4</accession>
<feature type="domain" description="Ig-like" evidence="7">
    <location>
        <begin position="827"/>
        <end position="906"/>
    </location>
</feature>
<sequence>MPPVQARQAVADPGGAPADSSGGISSEDLVREVLFESWQDAAPEKAGRRRIRIVEANFKYPKLRLEEEVWVDDGAGNGESVVLVKASVADHVMVGVKPGMDSDQVIEAIEASGFQLRAVESDAYLLVEIPEFLTVEAQEEAIAKLQGLEEFIDYAEPDYLVFPSVIPNDISFPNGKMWGLDNPGVQAGSIADADIDAPEAWDIRHDASQVVVAVTDTGIQYNHEDLVPNIWTNEAGKHGFDAYDDDQDPMDVGGHGTHCAGTIGAKGNNAVGLSGVAWDVQLMGLRFLGPNGGTTSDAIRVINYARLNGAHIISASWGGGGYSKGLYQAIEACGNADIPFVAAAGNSGTDNDSTPHYPSSYDLPSLVAVASTNSLDNLSYFSCFGRYSVDIAAPGSGIWSSYIGSNNSYKSLNGTSMATPHVSGALALAKAHFPDEDAEDLIARLYSSVDKLPQLSDRVATGGRLNLHKLLGASSAAVVCDDLADALRFEGVQGYWSGSNRKASREPDEDSFSLAGTGSRSLWFAWNAPYQGLVEFEVQSSDEGVRLAAFSPGPDGQLSLVWDGGGSKTEERQTLRFYSEVGKEYRLLVDSSHPTGQNLLVTLALRPVNDQRSKSLALLGDRFETIADNRTATAEPFELDRPHAGVGKGKSLWWNWTPEFDGDFVMTTYGSAFDTVLAVYVNEGNASLTEIASNDDRSGLDWTSQVEFPAVGGTQYLIAVDGFRDDAAGTIALSGFRGDVIQLVRQPSSVTAPLGDRIGFEVVALAGGSLSYQWFFEGQEIPGATQSRLSIDPVTSSDFGSYEVEVSNEVSSIRSDAVTLTELRTAPAIAQSSGNQVVVSGDPLRLVTTVTGSEPMSFAWTKDGELMENQASPNLAFPEVSESDEARYVLTATNDVGSAQATIRVTVVASPFEGWEWRREGVPNDAITDLKVIDGKVYAVAGERILVSEDGEYWTPWFLPAGFRGTSIAKLGTKWFCSGSVGEVAKMVVSTDGEIWQPPADVTGVERIYAGFAPPMRQMEVFGGRLVAWARDDNSNSGRGALGYVLVSDNGFDWSSVKLAGGQALTSRSRMVVGPDKLLFPSGPMIVYTGNATSWNSVAFAERNDFYLGAASYIGGFYYVMGDYGINGIHRSADGVSWEELESFAEYANQWAPESIGMELSGEAVSIPIDSVSYGWGSSVDQIKWRQLRSENVQKFTSATVFNGKLIYGTENGVLQQVSDPEEFRLAKSNSSALSSISFLNGEFVATGVAGNSYSWFGEGLPVVVSGDGVHWRETRSRNRDTYSLMAFIGGRYIGGSNLLHQPAFAGWSVAHLAAEGPVIDGVPGKVYSSAMSEGVTMAVAPQSSGQAAKVFKVNEELWEWTEIPSEVIPLTPTNRSKVYRFDGQWFLTGENLGSEEVCRSSDGQTWTLIPGVSGSHMVEKGGEMYLIDDALRAHRSSDGVNWTNLSPNLPGGLSFGWVVQKVKLFEDTIVALGVGTHGQGPAVLFSNDGSDWHLARTPGNIRDIEVANGQFVALTANGGIVHSGRQHPGGAAPSVDIAYPPDESTHLAGSTVTVRGSAFDAEGSPLSLEFLLDGQLLGSGSGGDFEFAFPVENVDGHVVVVRVADDAGLIGSDEIMIQSTTAATVSQLGSIAGVDFVPSNYWVEFRGAVYAAGASDLLRTTDGSEWTRVEIPVVGGEIRGLAANDESLVMQFSNGQVATTLDGVNWMLFDPVVGTPRTPVRESNGWLVSSLRDSFYSKTRVMFSRDGLNWVVGASSPDAELISLLRTPGGVMMGIYNGRDVRRSVDGGNNWFEVPEIEGSLAYAIDIESGPHSTVVALADGRIFTTADDGASWVLATTLQGLPSSWGTQSKPLSLSYLSGRFFLGATNDAWGFTSDDGVVWTELTGEPIQEGQVVVSAGRYLASGFGGVVWSQDGLDWKRASQGPLNVVSNTLVSTDGFALVGDINGGIWRSRNGVAWDLLVPGAAPELSNPSNRAVIETVAFGDLLVRSRTDSNLEYSEDHGLTWKASTLRSGPMIGGSTQQLVSGEGAIYLISFSNVSGISVFVSRDGRDWTRIRELDEAEILDLESRDGKAIAIGKDGRIWSSDDFGDSWTASVVPGILAGKVIDWFDGRFIVLGTDQSDGNGKNLVATLLHDGTWSVSGEIGGSGNGVGKISAIAGPDGYFVTFNDGRVYRALNGDFAWELVATVSRNFWVDPLILYREGRYWLSEPNGYMRYVSLDGSSWTATTGNLPRNGISSTGSGLLGAGSGTVQSEDGVEWTAIPGVNLSVDGGSLIKIDGVLRFQDRISGGVLESTNGVDWVLKNPSVPKVSSIKTMARHGDMLIAGGLAGLYVSHAEGAPAWRQVTISQANLSKDDRVTNLISIGERVFATINFARYGSSYAQEVWSSLDGLEWTEVEGLSDKGIVELAASSDEVMAVGKTGSLFRSDDGGERWQTQAGPALVKGLGITRFADRWVVFGTTSIAAEGSVHSSADGQTWMSHGVKGDLGSEVYREAHGKLVVGSKYMVPHQSSDGMNWQPMGARAPRHSSGNYYEEIVEIPEGYLAMFANGSRYGMWLFPLGGSEWAEIVPIQTGVMDAEKLEDRIYLFGIDSIFEWTGVDLAVEADPLETTVAGVESEIHHLLRLVNRGSTASAPGDFRIGGWLSPDRFIGDGNDVPIGEQVISLPGLAPGEGLEIPVSFRLPREIPVGSSHLVIKFDTQQLLTETNKANNVWIGGSADIQVEGHRLNLDTTGNGEVARDFATSFYPHGASVSLAASAGKGAAFAGWGGDALGAENQITILMDGDKTVQAFFSTRVSLQVLVRGGGEVTGLADLGSYGVGESASVTASPAAGWHFSHWSGAADGVMPSAQVTMDSSKRLTAHFVLPMDSWKSLHFDEAELPDLLVSGDDADPDNDGLANWKEYLHGSDPQSAQSRGIIRQGMGGGYYSIIYTRNAGLSGEYSIVCEATRGSFSEWTAPDFEERILSSVNGVETVEAQLPVLPNSKGFLRFRYEK</sequence>
<evidence type="ECO:0000256" key="5">
    <source>
        <dbReference type="PROSITE-ProRule" id="PRU01240"/>
    </source>
</evidence>
<dbReference type="EMBL" id="JBHTBS010000001">
    <property type="protein sequence ID" value="MFC7335858.1"/>
    <property type="molecule type" value="Genomic_DNA"/>
</dbReference>
<dbReference type="InterPro" id="IPR007110">
    <property type="entry name" value="Ig-like_dom"/>
</dbReference>
<dbReference type="Proteomes" id="UP001596472">
    <property type="component" value="Unassembled WGS sequence"/>
</dbReference>
<dbReference type="InterPro" id="IPR013098">
    <property type="entry name" value="Ig_I-set"/>
</dbReference>
<evidence type="ECO:0000256" key="2">
    <source>
        <dbReference type="ARBA" id="ARBA00022670"/>
    </source>
</evidence>
<dbReference type="CDD" id="cd15482">
    <property type="entry name" value="Sialidase_non-viral"/>
    <property type="match status" value="1"/>
</dbReference>
<keyword evidence="2 5" id="KW-0645">Protease</keyword>
<keyword evidence="3 5" id="KW-0378">Hydrolase</keyword>
<dbReference type="Pfam" id="PF00082">
    <property type="entry name" value="Peptidase_S8"/>
    <property type="match status" value="1"/>
</dbReference>
<evidence type="ECO:0000256" key="3">
    <source>
        <dbReference type="ARBA" id="ARBA00022801"/>
    </source>
</evidence>
<feature type="active site" description="Charge relay system" evidence="5">
    <location>
        <position position="216"/>
    </location>
</feature>
<feature type="active site" description="Charge relay system" evidence="5">
    <location>
        <position position="255"/>
    </location>
</feature>
<comment type="caution">
    <text evidence="8">The sequence shown here is derived from an EMBL/GenBank/DDBJ whole genome shotgun (WGS) entry which is preliminary data.</text>
</comment>
<gene>
    <name evidence="8" type="ORF">ACFQY0_01610</name>
</gene>
<dbReference type="InterPro" id="IPR036852">
    <property type="entry name" value="Peptidase_S8/S53_dom_sf"/>
</dbReference>
<evidence type="ECO:0000256" key="6">
    <source>
        <dbReference type="SAM" id="MobiDB-lite"/>
    </source>
</evidence>
<organism evidence="8 9">
    <name type="scientific">Haloferula chungangensis</name>
    <dbReference type="NCBI Taxonomy" id="1048331"/>
    <lineage>
        <taxon>Bacteria</taxon>
        <taxon>Pseudomonadati</taxon>
        <taxon>Verrucomicrobiota</taxon>
        <taxon>Verrucomicrobiia</taxon>
        <taxon>Verrucomicrobiales</taxon>
        <taxon>Verrucomicrobiaceae</taxon>
        <taxon>Haloferula</taxon>
    </lineage>
</organism>
<dbReference type="PANTHER" id="PTHR43806:SF11">
    <property type="entry name" value="CEREVISIN-RELATED"/>
    <property type="match status" value="1"/>
</dbReference>
<dbReference type="SUPFAM" id="SSF52743">
    <property type="entry name" value="Subtilisin-like"/>
    <property type="match status" value="1"/>
</dbReference>
<dbReference type="InterPro" id="IPR023828">
    <property type="entry name" value="Peptidase_S8_Ser-AS"/>
</dbReference>
<feature type="region of interest" description="Disordered" evidence="6">
    <location>
        <begin position="1"/>
        <end position="25"/>
    </location>
</feature>
<dbReference type="PROSITE" id="PS00137">
    <property type="entry name" value="SUBTILASE_HIS"/>
    <property type="match status" value="1"/>
</dbReference>
<dbReference type="InterPro" id="IPR000209">
    <property type="entry name" value="Peptidase_S8/S53_dom"/>
</dbReference>
<evidence type="ECO:0000313" key="9">
    <source>
        <dbReference type="Proteomes" id="UP001596472"/>
    </source>
</evidence>
<dbReference type="InterPro" id="IPR022398">
    <property type="entry name" value="Peptidase_S8_His-AS"/>
</dbReference>
<protein>
    <submittedName>
        <fullName evidence="8">S8 family serine peptidase</fullName>
    </submittedName>
</protein>